<comment type="caution">
    <text evidence="2">The sequence shown here is derived from an EMBL/GenBank/DDBJ whole genome shotgun (WGS) entry which is preliminary data.</text>
</comment>
<evidence type="ECO:0000256" key="1">
    <source>
        <dbReference type="SAM" id="MobiDB-lite"/>
    </source>
</evidence>
<feature type="compositionally biased region" description="Low complexity" evidence="1">
    <location>
        <begin position="53"/>
        <end position="79"/>
    </location>
</feature>
<dbReference type="EMBL" id="JAPEIS010000002">
    <property type="protein sequence ID" value="KAJ8069083.1"/>
    <property type="molecule type" value="Genomic_DNA"/>
</dbReference>
<dbReference type="OrthoDB" id="3550356at2759"/>
<reference evidence="2" key="1">
    <citation type="submission" date="2022-11" db="EMBL/GenBank/DDBJ databases">
        <title>Genome Resource of Sclerotinia nivalis Strain SnTB1, a Plant Pathogen Isolated from American Ginseng.</title>
        <authorList>
            <person name="Fan S."/>
        </authorList>
    </citation>
    <scope>NUCLEOTIDE SEQUENCE</scope>
    <source>
        <strain evidence="2">SnTB1</strain>
    </source>
</reference>
<gene>
    <name evidence="2" type="ORF">OCU04_002757</name>
</gene>
<proteinExistence type="predicted"/>
<feature type="region of interest" description="Disordered" evidence="1">
    <location>
        <begin position="1"/>
        <end position="87"/>
    </location>
</feature>
<accession>A0A9X0AVA2</accession>
<evidence type="ECO:0000313" key="2">
    <source>
        <dbReference type="EMBL" id="KAJ8069083.1"/>
    </source>
</evidence>
<protein>
    <submittedName>
        <fullName evidence="2">Uncharacterized protein</fullName>
    </submittedName>
</protein>
<feature type="region of interest" description="Disordered" evidence="1">
    <location>
        <begin position="99"/>
        <end position="123"/>
    </location>
</feature>
<organism evidence="2 3">
    <name type="scientific">Sclerotinia nivalis</name>
    <dbReference type="NCBI Taxonomy" id="352851"/>
    <lineage>
        <taxon>Eukaryota</taxon>
        <taxon>Fungi</taxon>
        <taxon>Dikarya</taxon>
        <taxon>Ascomycota</taxon>
        <taxon>Pezizomycotina</taxon>
        <taxon>Leotiomycetes</taxon>
        <taxon>Helotiales</taxon>
        <taxon>Sclerotiniaceae</taxon>
        <taxon>Sclerotinia</taxon>
    </lineage>
</organism>
<sequence length="230" mass="25347">MFHNYRSRFQEESQRAARSAPGQASGREPRQASRQALRRVPSPERMQVPVVVSSNSRGLSTSTSTSSLTRSGSSSGMSTPELVGSEYLEPILAESTYARRATSTEEVRGTNHGTVNKSSKPWGGYAQYLGIQREQSVAKKEVEPGAHRAPVYTPQHLESSDVYKSSLTAAEHEQRGRTSNRRGTKQDNAVMDSIEFEPTIRPHVSKYQSSFASRKRYKSFGGSGNSSERG</sequence>
<feature type="compositionally biased region" description="Basic and acidic residues" evidence="1">
    <location>
        <begin position="136"/>
        <end position="146"/>
    </location>
</feature>
<dbReference type="Proteomes" id="UP001152300">
    <property type="component" value="Unassembled WGS sequence"/>
</dbReference>
<dbReference type="AlphaFoldDB" id="A0A9X0AVA2"/>
<keyword evidence="3" id="KW-1185">Reference proteome</keyword>
<name>A0A9X0AVA2_9HELO</name>
<feature type="region of interest" description="Disordered" evidence="1">
    <location>
        <begin position="136"/>
        <end position="230"/>
    </location>
</feature>
<evidence type="ECO:0000313" key="3">
    <source>
        <dbReference type="Proteomes" id="UP001152300"/>
    </source>
</evidence>